<reference evidence="1 2" key="1">
    <citation type="submission" date="2024-02" db="EMBL/GenBank/DDBJ databases">
        <title>de novo genome assembly of Solanum bulbocastanum strain 11H21.</title>
        <authorList>
            <person name="Hosaka A.J."/>
        </authorList>
    </citation>
    <scope>NUCLEOTIDE SEQUENCE [LARGE SCALE GENOMIC DNA]</scope>
    <source>
        <tissue evidence="1">Young leaves</tissue>
    </source>
</reference>
<keyword evidence="2" id="KW-1185">Reference proteome</keyword>
<protein>
    <submittedName>
        <fullName evidence="1">Uncharacterized protein</fullName>
    </submittedName>
</protein>
<name>A0AAN8TP79_SOLBU</name>
<evidence type="ECO:0000313" key="2">
    <source>
        <dbReference type="Proteomes" id="UP001371456"/>
    </source>
</evidence>
<evidence type="ECO:0000313" key="1">
    <source>
        <dbReference type="EMBL" id="KAK6792078.1"/>
    </source>
</evidence>
<proteinExistence type="predicted"/>
<accession>A0AAN8TP79</accession>
<gene>
    <name evidence="1" type="ORF">RDI58_011159</name>
</gene>
<comment type="caution">
    <text evidence="1">The sequence shown here is derived from an EMBL/GenBank/DDBJ whole genome shotgun (WGS) entry which is preliminary data.</text>
</comment>
<organism evidence="1 2">
    <name type="scientific">Solanum bulbocastanum</name>
    <name type="common">Wild potato</name>
    <dbReference type="NCBI Taxonomy" id="147425"/>
    <lineage>
        <taxon>Eukaryota</taxon>
        <taxon>Viridiplantae</taxon>
        <taxon>Streptophyta</taxon>
        <taxon>Embryophyta</taxon>
        <taxon>Tracheophyta</taxon>
        <taxon>Spermatophyta</taxon>
        <taxon>Magnoliopsida</taxon>
        <taxon>eudicotyledons</taxon>
        <taxon>Gunneridae</taxon>
        <taxon>Pentapetalae</taxon>
        <taxon>asterids</taxon>
        <taxon>lamiids</taxon>
        <taxon>Solanales</taxon>
        <taxon>Solanaceae</taxon>
        <taxon>Solanoideae</taxon>
        <taxon>Solaneae</taxon>
        <taxon>Solanum</taxon>
    </lineage>
</organism>
<sequence length="69" mass="7865">MEVEMGARATNNLLKLRTFAENLGENITLSLETKTIGAKVCTYIFSIFQFDFLSCLTSHFMLNIIFHCL</sequence>
<dbReference type="Proteomes" id="UP001371456">
    <property type="component" value="Unassembled WGS sequence"/>
</dbReference>
<dbReference type="AlphaFoldDB" id="A0AAN8TP79"/>
<dbReference type="EMBL" id="JBANQN010000004">
    <property type="protein sequence ID" value="KAK6792078.1"/>
    <property type="molecule type" value="Genomic_DNA"/>
</dbReference>